<evidence type="ECO:0000256" key="2">
    <source>
        <dbReference type="SAM" id="Phobius"/>
    </source>
</evidence>
<dbReference type="Gene3D" id="2.60.40.10">
    <property type="entry name" value="Immunoglobulins"/>
    <property type="match status" value="1"/>
</dbReference>
<name>E1YDM1_9BACT</name>
<organism evidence="4">
    <name type="scientific">uncultured Desulfobacterium sp</name>
    <dbReference type="NCBI Taxonomy" id="201089"/>
    <lineage>
        <taxon>Bacteria</taxon>
        <taxon>Pseudomonadati</taxon>
        <taxon>Thermodesulfobacteriota</taxon>
        <taxon>Desulfobacteria</taxon>
        <taxon>Desulfobacterales</taxon>
        <taxon>Desulfobacteriaceae</taxon>
        <taxon>Desulfobacterium</taxon>
        <taxon>environmental samples</taxon>
    </lineage>
</organism>
<dbReference type="InterPro" id="IPR032640">
    <property type="entry name" value="AMPK1_CBM"/>
</dbReference>
<evidence type="ECO:0000313" key="4">
    <source>
        <dbReference type="EMBL" id="CBX28665.1"/>
    </source>
</evidence>
<dbReference type="PANTHER" id="PTHR10343">
    <property type="entry name" value="5'-AMP-ACTIVATED PROTEIN KINASE , BETA SUBUNIT"/>
    <property type="match status" value="1"/>
</dbReference>
<keyword evidence="2" id="KW-0472">Membrane</keyword>
<dbReference type="Pfam" id="PF16561">
    <property type="entry name" value="AMPK1_CBM"/>
    <property type="match status" value="1"/>
</dbReference>
<dbReference type="InterPro" id="IPR014756">
    <property type="entry name" value="Ig_E-set"/>
</dbReference>
<dbReference type="EMBL" id="FR695868">
    <property type="protein sequence ID" value="CBX28665.1"/>
    <property type="molecule type" value="Genomic_DNA"/>
</dbReference>
<protein>
    <recommendedName>
        <fullName evidence="3">AMP-activated protein kinase glycogen-binding domain-containing protein</fullName>
    </recommendedName>
</protein>
<dbReference type="PANTHER" id="PTHR10343:SF84">
    <property type="entry name" value="5'-AMP-ACTIVATED PROTEIN KINASE SUBUNIT BETA-1"/>
    <property type="match status" value="1"/>
</dbReference>
<dbReference type="CDD" id="cd07184">
    <property type="entry name" value="E_set_Isoamylase_like_N"/>
    <property type="match status" value="1"/>
</dbReference>
<comment type="similarity">
    <text evidence="1">Belongs to the 5'-AMP-activated protein kinase beta subunit family.</text>
</comment>
<accession>E1YDM1</accession>
<keyword evidence="2" id="KW-1133">Transmembrane helix</keyword>
<feature type="transmembrane region" description="Helical" evidence="2">
    <location>
        <begin position="7"/>
        <end position="27"/>
    </location>
</feature>
<dbReference type="InterPro" id="IPR050827">
    <property type="entry name" value="CRP1_MDG1_kinase"/>
</dbReference>
<dbReference type="CAZy" id="CBM48">
    <property type="family name" value="Carbohydrate-Binding Module Family 48"/>
</dbReference>
<feature type="domain" description="AMP-activated protein kinase glycogen-binding" evidence="3">
    <location>
        <begin position="35"/>
        <end position="107"/>
    </location>
</feature>
<reference evidence="4" key="1">
    <citation type="journal article" date="2011" name="Environ. Microbiol.">
        <title>Genomic insights into the metabolic potential of the polycyclic aromatic hydrocarbon degrading sulfate-reducing Deltaproteobacterium N47.</title>
        <authorList>
            <person name="Bergmann F."/>
            <person name="Selesi D."/>
            <person name="Weinmaier T."/>
            <person name="Tischler P."/>
            <person name="Rattei T."/>
            <person name="Meckenstock R.U."/>
        </authorList>
    </citation>
    <scope>NUCLEOTIDE SEQUENCE</scope>
</reference>
<gene>
    <name evidence="4" type="ORF">N47_G39890</name>
</gene>
<keyword evidence="2" id="KW-0812">Transmembrane</keyword>
<evidence type="ECO:0000256" key="1">
    <source>
        <dbReference type="ARBA" id="ARBA00010926"/>
    </source>
</evidence>
<evidence type="ECO:0000259" key="3">
    <source>
        <dbReference type="Pfam" id="PF16561"/>
    </source>
</evidence>
<dbReference type="AlphaFoldDB" id="E1YDM1"/>
<dbReference type="InterPro" id="IPR013783">
    <property type="entry name" value="Ig-like_fold"/>
</dbReference>
<sequence>MTGSVCLRLFIFIIMMTISGCSGLALLTANIDAQPMLFQYEGQAQSVCLAGDFNKWSPNSHCMNKQGSLWYIRLMLPAGIHRYAFIVNGQQWVVDPKALFIENDGFDRQNSVVIIN</sequence>
<proteinExistence type="inferred from homology"/>
<dbReference type="SUPFAM" id="SSF81296">
    <property type="entry name" value="E set domains"/>
    <property type="match status" value="1"/>
</dbReference>